<dbReference type="STRING" id="1802424.A2480_00130"/>
<evidence type="ECO:0000313" key="1">
    <source>
        <dbReference type="EMBL" id="OGM00893.1"/>
    </source>
</evidence>
<name>A0A1F7WDM7_9BACT</name>
<sequence length="118" mass="13483">MKLRIENDRLNIELSMVEKLCSCRRTLAVPLRSVCRIENGVPEPRLLEMRAPGTFIPGVIKAGTYWTRRGKEFWFVTRGKSDYVTLELDDSAPFRRIVLGLSCEDRAVLSGIRLMEPA</sequence>
<dbReference type="Proteomes" id="UP000176988">
    <property type="component" value="Unassembled WGS sequence"/>
</dbReference>
<dbReference type="EMBL" id="MGFG01000021">
    <property type="protein sequence ID" value="OGM00893.1"/>
    <property type="molecule type" value="Genomic_DNA"/>
</dbReference>
<gene>
    <name evidence="1" type="ORF">A2480_00130</name>
</gene>
<organism evidence="1 2">
    <name type="scientific">Candidatus Uhrbacteria bacterium RIFOXYC2_FULL_47_19</name>
    <dbReference type="NCBI Taxonomy" id="1802424"/>
    <lineage>
        <taxon>Bacteria</taxon>
        <taxon>Candidatus Uhriibacteriota</taxon>
    </lineage>
</organism>
<dbReference type="AlphaFoldDB" id="A0A1F7WDM7"/>
<proteinExistence type="predicted"/>
<reference evidence="1 2" key="1">
    <citation type="journal article" date="2016" name="Nat. Commun.">
        <title>Thousands of microbial genomes shed light on interconnected biogeochemical processes in an aquifer system.</title>
        <authorList>
            <person name="Anantharaman K."/>
            <person name="Brown C.T."/>
            <person name="Hug L.A."/>
            <person name="Sharon I."/>
            <person name="Castelle C.J."/>
            <person name="Probst A.J."/>
            <person name="Thomas B.C."/>
            <person name="Singh A."/>
            <person name="Wilkins M.J."/>
            <person name="Karaoz U."/>
            <person name="Brodie E.L."/>
            <person name="Williams K.H."/>
            <person name="Hubbard S.S."/>
            <person name="Banfield J.F."/>
        </authorList>
    </citation>
    <scope>NUCLEOTIDE SEQUENCE [LARGE SCALE GENOMIC DNA]</scope>
</reference>
<protein>
    <submittedName>
        <fullName evidence="1">Uncharacterized protein</fullName>
    </submittedName>
</protein>
<evidence type="ECO:0000313" key="2">
    <source>
        <dbReference type="Proteomes" id="UP000176988"/>
    </source>
</evidence>
<comment type="caution">
    <text evidence="1">The sequence shown here is derived from an EMBL/GenBank/DDBJ whole genome shotgun (WGS) entry which is preliminary data.</text>
</comment>
<accession>A0A1F7WDM7</accession>